<evidence type="ECO:0000313" key="2">
    <source>
        <dbReference type="EMBL" id="QDV37346.1"/>
    </source>
</evidence>
<dbReference type="EMBL" id="CP036426">
    <property type="protein sequence ID" value="QDV37346.1"/>
    <property type="molecule type" value="Genomic_DNA"/>
</dbReference>
<feature type="region of interest" description="Disordered" evidence="1">
    <location>
        <begin position="49"/>
        <end position="82"/>
    </location>
</feature>
<accession>A0A518H9D1</accession>
<keyword evidence="3" id="KW-1185">Reference proteome</keyword>
<evidence type="ECO:0008006" key="4">
    <source>
        <dbReference type="Google" id="ProtNLM"/>
    </source>
</evidence>
<proteinExistence type="predicted"/>
<protein>
    <recommendedName>
        <fullName evidence="4">Rhodopirellula transposase</fullName>
    </recommendedName>
</protein>
<evidence type="ECO:0000313" key="3">
    <source>
        <dbReference type="Proteomes" id="UP000317835"/>
    </source>
</evidence>
<gene>
    <name evidence="2" type="ORF">ElP_52830</name>
</gene>
<sequence>MNLLMSRLDEQQRRWYAAVESSKVGHGGGRLLSRITGLDVDTIRRGRRELADSLQGQPGDRVRLPGGGRPAVEKKAPRSSRP</sequence>
<dbReference type="Proteomes" id="UP000317835">
    <property type="component" value="Chromosome"/>
</dbReference>
<evidence type="ECO:0000256" key="1">
    <source>
        <dbReference type="SAM" id="MobiDB-lite"/>
    </source>
</evidence>
<organism evidence="2 3">
    <name type="scientific">Tautonia plasticadhaerens</name>
    <dbReference type="NCBI Taxonomy" id="2527974"/>
    <lineage>
        <taxon>Bacteria</taxon>
        <taxon>Pseudomonadati</taxon>
        <taxon>Planctomycetota</taxon>
        <taxon>Planctomycetia</taxon>
        <taxon>Isosphaerales</taxon>
        <taxon>Isosphaeraceae</taxon>
        <taxon>Tautonia</taxon>
    </lineage>
</organism>
<name>A0A518H9D1_9BACT</name>
<dbReference type="AlphaFoldDB" id="A0A518H9D1"/>
<reference evidence="2 3" key="1">
    <citation type="submission" date="2019-02" db="EMBL/GenBank/DDBJ databases">
        <title>Deep-cultivation of Planctomycetes and their phenomic and genomic characterization uncovers novel biology.</title>
        <authorList>
            <person name="Wiegand S."/>
            <person name="Jogler M."/>
            <person name="Boedeker C."/>
            <person name="Pinto D."/>
            <person name="Vollmers J."/>
            <person name="Rivas-Marin E."/>
            <person name="Kohn T."/>
            <person name="Peeters S.H."/>
            <person name="Heuer A."/>
            <person name="Rast P."/>
            <person name="Oberbeckmann S."/>
            <person name="Bunk B."/>
            <person name="Jeske O."/>
            <person name="Meyerdierks A."/>
            <person name="Storesund J.E."/>
            <person name="Kallscheuer N."/>
            <person name="Luecker S."/>
            <person name="Lage O.M."/>
            <person name="Pohl T."/>
            <person name="Merkel B.J."/>
            <person name="Hornburger P."/>
            <person name="Mueller R.-W."/>
            <person name="Bruemmer F."/>
            <person name="Labrenz M."/>
            <person name="Spormann A.M."/>
            <person name="Op den Camp H."/>
            <person name="Overmann J."/>
            <person name="Amann R."/>
            <person name="Jetten M.S.M."/>
            <person name="Mascher T."/>
            <person name="Medema M.H."/>
            <person name="Devos D.P."/>
            <person name="Kaster A.-K."/>
            <person name="Ovreas L."/>
            <person name="Rohde M."/>
            <person name="Galperin M.Y."/>
            <person name="Jogler C."/>
        </authorList>
    </citation>
    <scope>NUCLEOTIDE SEQUENCE [LARGE SCALE GENOMIC DNA]</scope>
    <source>
        <strain evidence="2 3">ElP</strain>
    </source>
</reference>
<dbReference type="RefSeq" id="WP_231749894.1">
    <property type="nucleotide sequence ID" value="NZ_CP036426.1"/>
</dbReference>
<dbReference type="KEGG" id="tpla:ElP_52830"/>